<feature type="transmembrane region" description="Helical" evidence="7">
    <location>
        <begin position="213"/>
        <end position="229"/>
    </location>
</feature>
<dbReference type="PANTHER" id="PTHR43005:SF1">
    <property type="entry name" value="SPERMIDINE_PUTRESCINE TRANSPORT SYSTEM PERMEASE PROTEIN"/>
    <property type="match status" value="1"/>
</dbReference>
<evidence type="ECO:0000256" key="7">
    <source>
        <dbReference type="RuleBase" id="RU363032"/>
    </source>
</evidence>
<keyword evidence="2 7" id="KW-0813">Transport</keyword>
<comment type="caution">
    <text evidence="9">The sequence shown here is derived from an EMBL/GenBank/DDBJ whole genome shotgun (WGS) entry which is preliminary data.</text>
</comment>
<evidence type="ECO:0000256" key="5">
    <source>
        <dbReference type="ARBA" id="ARBA00022989"/>
    </source>
</evidence>
<protein>
    <submittedName>
        <fullName evidence="9">Sugar ABC transporter permease</fullName>
    </submittedName>
</protein>
<gene>
    <name evidence="9" type="ORF">IAG03_13505</name>
</gene>
<dbReference type="RefSeq" id="WP_249320614.1">
    <property type="nucleotide sequence ID" value="NZ_JACRSN010000031.1"/>
</dbReference>
<keyword evidence="5 7" id="KW-1133">Transmembrane helix</keyword>
<accession>A0A926DBT7</accession>
<dbReference type="EMBL" id="JACRSN010000031">
    <property type="protein sequence ID" value="MBC8534972.1"/>
    <property type="molecule type" value="Genomic_DNA"/>
</dbReference>
<dbReference type="PROSITE" id="PS50928">
    <property type="entry name" value="ABC_TM1"/>
    <property type="match status" value="1"/>
</dbReference>
<evidence type="ECO:0000256" key="2">
    <source>
        <dbReference type="ARBA" id="ARBA00022448"/>
    </source>
</evidence>
<evidence type="ECO:0000313" key="10">
    <source>
        <dbReference type="Proteomes" id="UP000651482"/>
    </source>
</evidence>
<feature type="transmembrane region" description="Helical" evidence="7">
    <location>
        <begin position="20"/>
        <end position="43"/>
    </location>
</feature>
<keyword evidence="3" id="KW-1003">Cell membrane</keyword>
<dbReference type="AlphaFoldDB" id="A0A926DBT7"/>
<evidence type="ECO:0000256" key="1">
    <source>
        <dbReference type="ARBA" id="ARBA00004651"/>
    </source>
</evidence>
<keyword evidence="4 7" id="KW-0812">Transmembrane</keyword>
<organism evidence="9 10">
    <name type="scientific">Yeguia hominis</name>
    <dbReference type="NCBI Taxonomy" id="2763662"/>
    <lineage>
        <taxon>Bacteria</taxon>
        <taxon>Bacillati</taxon>
        <taxon>Bacillota</taxon>
        <taxon>Clostridia</taxon>
        <taxon>Eubacteriales</taxon>
        <taxon>Yeguiaceae</taxon>
        <taxon>Yeguia</taxon>
    </lineage>
</organism>
<feature type="transmembrane region" description="Helical" evidence="7">
    <location>
        <begin position="174"/>
        <end position="193"/>
    </location>
</feature>
<feature type="transmembrane region" description="Helical" evidence="7">
    <location>
        <begin position="272"/>
        <end position="291"/>
    </location>
</feature>
<keyword evidence="6 7" id="KW-0472">Membrane</keyword>
<name>A0A926DBT7_9FIRM</name>
<reference evidence="9" key="1">
    <citation type="submission" date="2020-08" db="EMBL/GenBank/DDBJ databases">
        <title>Genome public.</title>
        <authorList>
            <person name="Liu C."/>
            <person name="Sun Q."/>
        </authorList>
    </citation>
    <scope>NUCLEOTIDE SEQUENCE</scope>
    <source>
        <strain evidence="9">NSJ-40</strain>
    </source>
</reference>
<keyword evidence="10" id="KW-1185">Reference proteome</keyword>
<dbReference type="Pfam" id="PF00528">
    <property type="entry name" value="BPD_transp_1"/>
    <property type="match status" value="1"/>
</dbReference>
<dbReference type="GO" id="GO:0055085">
    <property type="term" value="P:transmembrane transport"/>
    <property type="evidence" value="ECO:0007669"/>
    <property type="project" value="InterPro"/>
</dbReference>
<dbReference type="GO" id="GO:0005886">
    <property type="term" value="C:plasma membrane"/>
    <property type="evidence" value="ECO:0007669"/>
    <property type="project" value="UniProtKB-SubCell"/>
</dbReference>
<dbReference type="PANTHER" id="PTHR43005">
    <property type="entry name" value="BLR7065 PROTEIN"/>
    <property type="match status" value="1"/>
</dbReference>
<comment type="subcellular location">
    <subcellularLocation>
        <location evidence="1 7">Cell membrane</location>
        <topology evidence="1 7">Multi-pass membrane protein</topology>
    </subcellularLocation>
</comment>
<feature type="transmembrane region" description="Helical" evidence="7">
    <location>
        <begin position="241"/>
        <end position="260"/>
    </location>
</feature>
<dbReference type="CDD" id="cd06261">
    <property type="entry name" value="TM_PBP2"/>
    <property type="match status" value="1"/>
</dbReference>
<dbReference type="InterPro" id="IPR000515">
    <property type="entry name" value="MetI-like"/>
</dbReference>
<dbReference type="InterPro" id="IPR035906">
    <property type="entry name" value="MetI-like_sf"/>
</dbReference>
<evidence type="ECO:0000256" key="4">
    <source>
        <dbReference type="ARBA" id="ARBA00022692"/>
    </source>
</evidence>
<evidence type="ECO:0000313" key="9">
    <source>
        <dbReference type="EMBL" id="MBC8534972.1"/>
    </source>
</evidence>
<evidence type="ECO:0000256" key="6">
    <source>
        <dbReference type="ARBA" id="ARBA00023136"/>
    </source>
</evidence>
<evidence type="ECO:0000259" key="8">
    <source>
        <dbReference type="PROSITE" id="PS50928"/>
    </source>
</evidence>
<dbReference type="SUPFAM" id="SSF161098">
    <property type="entry name" value="MetI-like"/>
    <property type="match status" value="1"/>
</dbReference>
<evidence type="ECO:0000256" key="3">
    <source>
        <dbReference type="ARBA" id="ARBA00022475"/>
    </source>
</evidence>
<comment type="similarity">
    <text evidence="7">Belongs to the binding-protein-dependent transport system permease family.</text>
</comment>
<feature type="domain" description="ABC transmembrane type-1" evidence="8">
    <location>
        <begin position="77"/>
        <end position="291"/>
    </location>
</feature>
<proteinExistence type="inferred from homology"/>
<feature type="transmembrane region" description="Helical" evidence="7">
    <location>
        <begin position="79"/>
        <end position="102"/>
    </location>
</feature>
<feature type="transmembrane region" description="Helical" evidence="7">
    <location>
        <begin position="114"/>
        <end position="133"/>
    </location>
</feature>
<sequence>MRNFHNRMLRREIREGTFAYLIITPALLLILGLVLYPIGYAIYMTFFKTDLLKAGNEFLGLQQYVAVLTDRAFWSSLGITVYFTVLSLIVQTILGIAIALLLNLKFKGRGIMRGLVLAPWAVPTVVNAQLWGWIYQASYGALNKILLKIGLISAPVVWLGTANRALNMIILADTWRMTPLYVVMFLAGLQTISPDLREAALIDGAGSFKRLRYIILPLLQPMMFVVLILRTMQALRVFDIVYLLTQGGPNSGTMVISYYAYFKTFKALDFGYGSTIGLIVAILTIMICLLYKRVLQHEDSY</sequence>
<dbReference type="Proteomes" id="UP000651482">
    <property type="component" value="Unassembled WGS sequence"/>
</dbReference>
<dbReference type="Gene3D" id="1.10.3720.10">
    <property type="entry name" value="MetI-like"/>
    <property type="match status" value="1"/>
</dbReference>
<feature type="transmembrane region" description="Helical" evidence="7">
    <location>
        <begin position="145"/>
        <end position="162"/>
    </location>
</feature>